<dbReference type="GO" id="GO:0008270">
    <property type="term" value="F:zinc ion binding"/>
    <property type="evidence" value="ECO:0007669"/>
    <property type="project" value="UniProtKB-UniRule"/>
</dbReference>
<evidence type="ECO:0000256" key="6">
    <source>
        <dbReference type="ARBA" id="ARBA00051148"/>
    </source>
</evidence>
<dbReference type="OrthoDB" id="194468at2759"/>
<organism evidence="10 11">
    <name type="scientific">Gonapodya prolifera (strain JEL478)</name>
    <name type="common">Monoblepharis prolifera</name>
    <dbReference type="NCBI Taxonomy" id="1344416"/>
    <lineage>
        <taxon>Eukaryota</taxon>
        <taxon>Fungi</taxon>
        <taxon>Fungi incertae sedis</taxon>
        <taxon>Chytridiomycota</taxon>
        <taxon>Chytridiomycota incertae sedis</taxon>
        <taxon>Monoblepharidomycetes</taxon>
        <taxon>Monoblepharidales</taxon>
        <taxon>Gonapodyaceae</taxon>
        <taxon>Gonapodya</taxon>
    </lineage>
</organism>
<dbReference type="Proteomes" id="UP000070544">
    <property type="component" value="Unassembled WGS sequence"/>
</dbReference>
<proteinExistence type="inferred from homology"/>
<evidence type="ECO:0000256" key="3">
    <source>
        <dbReference type="ARBA" id="ARBA00022723"/>
    </source>
</evidence>
<dbReference type="OMA" id="HGVHLCD"/>
<dbReference type="Gene3D" id="2.30.40.10">
    <property type="entry name" value="Urease, subunit C, domain 1"/>
    <property type="match status" value="1"/>
</dbReference>
<comment type="similarity">
    <text evidence="2 8">Belongs to the metallo-dependent hydrolases superfamily. ATZ/TRZ family.</text>
</comment>
<dbReference type="EMBL" id="KQ965827">
    <property type="protein sequence ID" value="KXS10431.1"/>
    <property type="molecule type" value="Genomic_DNA"/>
</dbReference>
<dbReference type="SUPFAM" id="SSF51556">
    <property type="entry name" value="Metallo-dependent hydrolases"/>
    <property type="match status" value="1"/>
</dbReference>
<dbReference type="NCBIfam" id="TIGR02967">
    <property type="entry name" value="guan_deamin"/>
    <property type="match status" value="1"/>
</dbReference>
<keyword evidence="4 8" id="KW-0378">Hydrolase</keyword>
<dbReference type="EC" id="3.5.4.3" evidence="8"/>
<comment type="pathway">
    <text evidence="1 8">Purine metabolism; guanine degradation; xanthine from guanine: step 1/1.</text>
</comment>
<keyword evidence="5 8" id="KW-0862">Zinc</keyword>
<dbReference type="SUPFAM" id="SSF51338">
    <property type="entry name" value="Composite domain of metallo-dependent hydrolases"/>
    <property type="match status" value="1"/>
</dbReference>
<dbReference type="GO" id="GO:0008892">
    <property type="term" value="F:guanine deaminase activity"/>
    <property type="evidence" value="ECO:0007669"/>
    <property type="project" value="UniProtKB-UniRule"/>
</dbReference>
<evidence type="ECO:0000256" key="8">
    <source>
        <dbReference type="RuleBase" id="RU366009"/>
    </source>
</evidence>
<evidence type="ECO:0000256" key="2">
    <source>
        <dbReference type="ARBA" id="ARBA00006745"/>
    </source>
</evidence>
<comment type="cofactor">
    <cofactor evidence="8">
        <name>Zn(2+)</name>
        <dbReference type="ChEBI" id="CHEBI:29105"/>
    </cofactor>
    <text evidence="8">Binds 1 zinc ion per subunit.</text>
</comment>
<evidence type="ECO:0000256" key="1">
    <source>
        <dbReference type="ARBA" id="ARBA00004984"/>
    </source>
</evidence>
<dbReference type="PANTHER" id="PTHR11271:SF6">
    <property type="entry name" value="GUANINE DEAMINASE"/>
    <property type="match status" value="1"/>
</dbReference>
<keyword evidence="3 8" id="KW-0479">Metal-binding</keyword>
<evidence type="ECO:0000256" key="4">
    <source>
        <dbReference type="ARBA" id="ARBA00022801"/>
    </source>
</evidence>
<dbReference type="InterPro" id="IPR006680">
    <property type="entry name" value="Amidohydro-rel"/>
</dbReference>
<feature type="domain" description="Amidohydrolase-related" evidence="9">
    <location>
        <begin position="105"/>
        <end position="479"/>
    </location>
</feature>
<accession>A0A139A0Z4</accession>
<dbReference type="InterPro" id="IPR051607">
    <property type="entry name" value="Metallo-dep_hydrolases"/>
</dbReference>
<dbReference type="Gene3D" id="3.20.20.140">
    <property type="entry name" value="Metal-dependent hydrolases"/>
    <property type="match status" value="1"/>
</dbReference>
<evidence type="ECO:0000256" key="5">
    <source>
        <dbReference type="ARBA" id="ARBA00022833"/>
    </source>
</evidence>
<name>A0A139A0Z4_GONPJ</name>
<comment type="function">
    <text evidence="7 8">Catalyzes the hydrolytic deamination of guanine, producing xanthine and ammonia.</text>
</comment>
<dbReference type="AlphaFoldDB" id="A0A139A0Z4"/>
<dbReference type="PANTHER" id="PTHR11271">
    <property type="entry name" value="GUANINE DEAMINASE"/>
    <property type="match status" value="1"/>
</dbReference>
<protein>
    <recommendedName>
        <fullName evidence="8">Guanine deaminase</fullName>
        <shortName evidence="8">Guanase</shortName>
        <ecNumber evidence="8">3.5.4.3</ecNumber>
    </recommendedName>
    <alternativeName>
        <fullName evidence="8">Guanine aminohydrolase</fullName>
    </alternativeName>
</protein>
<reference evidence="10 11" key="1">
    <citation type="journal article" date="2015" name="Genome Biol. Evol.">
        <title>Phylogenomic analyses indicate that early fungi evolved digesting cell walls of algal ancestors of land plants.</title>
        <authorList>
            <person name="Chang Y."/>
            <person name="Wang S."/>
            <person name="Sekimoto S."/>
            <person name="Aerts A.L."/>
            <person name="Choi C."/>
            <person name="Clum A."/>
            <person name="LaButti K.M."/>
            <person name="Lindquist E.A."/>
            <person name="Yee Ngan C."/>
            <person name="Ohm R.A."/>
            <person name="Salamov A.A."/>
            <person name="Grigoriev I.V."/>
            <person name="Spatafora J.W."/>
            <person name="Berbee M.L."/>
        </authorList>
    </citation>
    <scope>NUCLEOTIDE SEQUENCE [LARGE SCALE GENOMIC DNA]</scope>
    <source>
        <strain evidence="10 11">JEL478</strain>
    </source>
</reference>
<sequence>MLSTRSLDAASTSPDASSTEDADRIAFVIATAFVHSVAPTKVDAVENGLIGVTRAGKIAFVEDVGNGATGFLLDDTSLVGEAIAELANTWGFAPDKVIVAPSTHFLIPGFVDTHTHAPQYVFTGTGMDLTLLDWLQTYTFPFEAKFSDQDFARDVYEKVVETHISAGTTTASYFGTIHLESSKILADIIERKGQRAFVGKVNMDRNSPPILCETTASSISSTKDFIDYLCAPESVKRHNSLLTPILTPRFVPTCSPELMDVLGRLAREHDLPVQSHISENKDEIAWVQELHPSLDGYAATYDHFGLYTSRTIQAHAVHLTDTELALTRDRGVGISHCANSNFSLGSGMAPVRKMIKMGIKISLGTDVAGGYAPSMLDAIRQSITCSKVVSINSHKSHPVAPLSVPEAFYLATMGGAQVMGLEDTIGNLTVGKDFDAVLVNPTVKGPLRVFEHDHLAALFEKYLFLGDDRNTESVWVKGRKIV</sequence>
<evidence type="ECO:0000259" key="9">
    <source>
        <dbReference type="Pfam" id="PF01979"/>
    </source>
</evidence>
<dbReference type="STRING" id="1344416.A0A139A0Z4"/>
<keyword evidence="11" id="KW-1185">Reference proteome</keyword>
<evidence type="ECO:0000256" key="7">
    <source>
        <dbReference type="ARBA" id="ARBA00056079"/>
    </source>
</evidence>
<evidence type="ECO:0000313" key="11">
    <source>
        <dbReference type="Proteomes" id="UP000070544"/>
    </source>
</evidence>
<dbReference type="InterPro" id="IPR032466">
    <property type="entry name" value="Metal_Hydrolase"/>
</dbReference>
<comment type="catalytic activity">
    <reaction evidence="6 8">
        <text>guanine + H2O + H(+) = xanthine + NH4(+)</text>
        <dbReference type="Rhea" id="RHEA:14665"/>
        <dbReference type="ChEBI" id="CHEBI:15377"/>
        <dbReference type="ChEBI" id="CHEBI:15378"/>
        <dbReference type="ChEBI" id="CHEBI:16235"/>
        <dbReference type="ChEBI" id="CHEBI:17712"/>
        <dbReference type="ChEBI" id="CHEBI:28938"/>
        <dbReference type="EC" id="3.5.4.3"/>
    </reaction>
</comment>
<evidence type="ECO:0000313" key="10">
    <source>
        <dbReference type="EMBL" id="KXS10431.1"/>
    </source>
</evidence>
<dbReference type="InterPro" id="IPR011059">
    <property type="entry name" value="Metal-dep_hydrolase_composite"/>
</dbReference>
<dbReference type="InterPro" id="IPR014311">
    <property type="entry name" value="Guanine_deaminase"/>
</dbReference>
<dbReference type="FunFam" id="3.20.20.140:FF:000022">
    <property type="entry name" value="Guanine deaminase"/>
    <property type="match status" value="1"/>
</dbReference>
<dbReference type="GO" id="GO:0005829">
    <property type="term" value="C:cytosol"/>
    <property type="evidence" value="ECO:0007669"/>
    <property type="project" value="TreeGrafter"/>
</dbReference>
<gene>
    <name evidence="10" type="ORF">M427DRAFT_139571</name>
</gene>
<dbReference type="UniPathway" id="UPA00603">
    <property type="reaction ID" value="UER00660"/>
</dbReference>
<dbReference type="GO" id="GO:0006147">
    <property type="term" value="P:guanine catabolic process"/>
    <property type="evidence" value="ECO:0007669"/>
    <property type="project" value="UniProtKB-UniRule"/>
</dbReference>
<dbReference type="Pfam" id="PF01979">
    <property type="entry name" value="Amidohydro_1"/>
    <property type="match status" value="1"/>
</dbReference>